<keyword evidence="5 9" id="KW-0812">Transmembrane</keyword>
<dbReference type="InterPro" id="IPR036890">
    <property type="entry name" value="HATPase_C_sf"/>
</dbReference>
<evidence type="ECO:0000256" key="4">
    <source>
        <dbReference type="ARBA" id="ARBA00022679"/>
    </source>
</evidence>
<dbReference type="SUPFAM" id="SSF158472">
    <property type="entry name" value="HAMP domain-like"/>
    <property type="match status" value="1"/>
</dbReference>
<evidence type="ECO:0000313" key="12">
    <source>
        <dbReference type="Proteomes" id="UP001600943"/>
    </source>
</evidence>
<evidence type="ECO:0000256" key="3">
    <source>
        <dbReference type="ARBA" id="ARBA00022553"/>
    </source>
</evidence>
<keyword evidence="3" id="KW-0597">Phosphoprotein</keyword>
<keyword evidence="2" id="KW-1003">Cell membrane</keyword>
<evidence type="ECO:0000256" key="5">
    <source>
        <dbReference type="ARBA" id="ARBA00022692"/>
    </source>
</evidence>
<evidence type="ECO:0000256" key="8">
    <source>
        <dbReference type="ARBA" id="ARBA00023136"/>
    </source>
</evidence>
<keyword evidence="8 9" id="KW-0472">Membrane</keyword>
<dbReference type="Pfam" id="PF02743">
    <property type="entry name" value="dCache_1"/>
    <property type="match status" value="1"/>
</dbReference>
<keyword evidence="6" id="KW-0418">Kinase</keyword>
<keyword evidence="7 9" id="KW-1133">Transmembrane helix</keyword>
<dbReference type="CDD" id="cd06225">
    <property type="entry name" value="HAMP"/>
    <property type="match status" value="1"/>
</dbReference>
<dbReference type="PROSITE" id="PS50885">
    <property type="entry name" value="HAMP"/>
    <property type="match status" value="1"/>
</dbReference>
<dbReference type="Proteomes" id="UP001600943">
    <property type="component" value="Unassembled WGS sequence"/>
</dbReference>
<dbReference type="Gene3D" id="6.10.340.10">
    <property type="match status" value="1"/>
</dbReference>
<dbReference type="InterPro" id="IPR050640">
    <property type="entry name" value="Bact_2-comp_sensor_kinase"/>
</dbReference>
<evidence type="ECO:0000256" key="9">
    <source>
        <dbReference type="SAM" id="Phobius"/>
    </source>
</evidence>
<keyword evidence="4" id="KW-0808">Transferase</keyword>
<accession>A0ABQ0BDH3</accession>
<dbReference type="Pfam" id="PF02518">
    <property type="entry name" value="HATPase_c"/>
    <property type="match status" value="1"/>
</dbReference>
<gene>
    <name evidence="11" type="ORF">K040078D81_35960</name>
</gene>
<dbReference type="InterPro" id="IPR033479">
    <property type="entry name" value="dCache_1"/>
</dbReference>
<reference evidence="11 12" key="1">
    <citation type="submission" date="2024-04" db="EMBL/GenBank/DDBJ databases">
        <title>Defined microbial consortia suppress multidrug-resistant proinflammatory Enterobacteriaceae via ecological control.</title>
        <authorList>
            <person name="Furuichi M."/>
            <person name="Kawaguchi T."/>
            <person name="Pust M."/>
            <person name="Yasuma K."/>
            <person name="Plichta D."/>
            <person name="Hasegawa N."/>
            <person name="Ohya T."/>
            <person name="Bhattarai S."/>
            <person name="Sasajima S."/>
            <person name="Aoto Y."/>
            <person name="Tuganbaev T."/>
            <person name="Yaginuma M."/>
            <person name="Ueda M."/>
            <person name="Okahashi N."/>
            <person name="Amafuji K."/>
            <person name="Kiridooshi Y."/>
            <person name="Sugita K."/>
            <person name="Strazar M."/>
            <person name="Skelly A."/>
            <person name="Suda W."/>
            <person name="Hattori M."/>
            <person name="Nakamoto N."/>
            <person name="Caballero S."/>
            <person name="Norman J."/>
            <person name="Olle B."/>
            <person name="Tanoue T."/>
            <person name="Arita M."/>
            <person name="Bucci V."/>
            <person name="Atarashi K."/>
            <person name="Xavier R."/>
            <person name="Honda K."/>
        </authorList>
    </citation>
    <scope>NUCLEOTIDE SEQUENCE [LARGE SCALE GENOMIC DNA]</scope>
    <source>
        <strain evidence="12">k04-0078-D8-1</strain>
    </source>
</reference>
<dbReference type="Pfam" id="PF06580">
    <property type="entry name" value="His_kinase"/>
    <property type="match status" value="1"/>
</dbReference>
<dbReference type="InterPro" id="IPR010559">
    <property type="entry name" value="Sig_transdc_His_kin_internal"/>
</dbReference>
<feature type="transmembrane region" description="Helical" evidence="9">
    <location>
        <begin position="280"/>
        <end position="302"/>
    </location>
</feature>
<sequence length="579" mass="66811">MGTANGIRVRVQRMGLKQKTVLLAMMFFGAVVVLSCVTFFSIYENMRQETAEKAMDNVVHQKKDEIEGYFENLETLAYSVGYSTWMQTLTQKSSLDVRTMQEIEQGVKDFLASIADMNGDIRLAAVMNNGIHLNSSNGYLDYSVILEEEPWYPRFLKEGKYIEEGHGKGIYTRGTGWYLNIYYPINDRYSMGQVGILVITIPQSGVQKLAEMGTDGEYMVIKNENGNIITDNIPNEVKKRVIKDVSHYNIRRKKVDIGERDWEMEIVLDTSGLVVDSRNIWIGFTVVLLLGALLFVFAAVMYSRYLTVPILQCRDAMIKIRNNQMGINMENSYYDEIGELIDGFNEMSDSIYDLIEKNKIISTLQKETEYQMLLQQINPHFLYNTLEIINGLILSHKENEAVEVCETLGQIFHYNLKQDKWIRVKGELAYIRRYLLIMEYKIPELSVYYDVDKDVEEREILKAILQPLVENCIKHGFAERAGECCITISIAEKSQSLEIAVMDNGNGMTRERYLSLLKELDKIRQNPNQKKESSAHVGIWNVFHRLYLEYGEDMDFQIIARENYGTRIQIKLPGGKKYV</sequence>
<evidence type="ECO:0000256" key="2">
    <source>
        <dbReference type="ARBA" id="ARBA00022475"/>
    </source>
</evidence>
<dbReference type="InterPro" id="IPR003594">
    <property type="entry name" value="HATPase_dom"/>
</dbReference>
<comment type="subcellular location">
    <subcellularLocation>
        <location evidence="1">Cell membrane</location>
        <topology evidence="1">Multi-pass membrane protein</topology>
    </subcellularLocation>
</comment>
<evidence type="ECO:0000256" key="6">
    <source>
        <dbReference type="ARBA" id="ARBA00022777"/>
    </source>
</evidence>
<organism evidence="11 12">
    <name type="scientific">Blautia hominis</name>
    <dbReference type="NCBI Taxonomy" id="2025493"/>
    <lineage>
        <taxon>Bacteria</taxon>
        <taxon>Bacillati</taxon>
        <taxon>Bacillota</taxon>
        <taxon>Clostridia</taxon>
        <taxon>Lachnospirales</taxon>
        <taxon>Lachnospiraceae</taxon>
        <taxon>Blautia</taxon>
    </lineage>
</organism>
<evidence type="ECO:0000256" key="1">
    <source>
        <dbReference type="ARBA" id="ARBA00004651"/>
    </source>
</evidence>
<comment type="caution">
    <text evidence="11">The sequence shown here is derived from an EMBL/GenBank/DDBJ whole genome shotgun (WGS) entry which is preliminary data.</text>
</comment>
<dbReference type="InterPro" id="IPR003660">
    <property type="entry name" value="HAMP_dom"/>
</dbReference>
<keyword evidence="12" id="KW-1185">Reference proteome</keyword>
<protein>
    <recommendedName>
        <fullName evidence="10">HAMP domain-containing protein</fullName>
    </recommendedName>
</protein>
<dbReference type="Gene3D" id="3.30.565.10">
    <property type="entry name" value="Histidine kinase-like ATPase, C-terminal domain"/>
    <property type="match status" value="1"/>
</dbReference>
<dbReference type="Pfam" id="PF00672">
    <property type="entry name" value="HAMP"/>
    <property type="match status" value="1"/>
</dbReference>
<proteinExistence type="predicted"/>
<dbReference type="RefSeq" id="WP_390407236.1">
    <property type="nucleotide sequence ID" value="NZ_BAABYW010000001.1"/>
</dbReference>
<feature type="domain" description="HAMP" evidence="10">
    <location>
        <begin position="304"/>
        <end position="356"/>
    </location>
</feature>
<evidence type="ECO:0000259" key="10">
    <source>
        <dbReference type="PROSITE" id="PS50885"/>
    </source>
</evidence>
<dbReference type="SMART" id="SM00304">
    <property type="entry name" value="HAMP"/>
    <property type="match status" value="1"/>
</dbReference>
<dbReference type="SUPFAM" id="SSF55874">
    <property type="entry name" value="ATPase domain of HSP90 chaperone/DNA topoisomerase II/histidine kinase"/>
    <property type="match status" value="1"/>
</dbReference>
<dbReference type="PANTHER" id="PTHR34220">
    <property type="entry name" value="SENSOR HISTIDINE KINASE YPDA"/>
    <property type="match status" value="1"/>
</dbReference>
<feature type="transmembrane region" description="Helical" evidence="9">
    <location>
        <begin position="21"/>
        <end position="43"/>
    </location>
</feature>
<dbReference type="EMBL" id="BAABYW010000001">
    <property type="protein sequence ID" value="GAA6409479.1"/>
    <property type="molecule type" value="Genomic_DNA"/>
</dbReference>
<dbReference type="PANTHER" id="PTHR34220:SF7">
    <property type="entry name" value="SENSOR HISTIDINE KINASE YPDA"/>
    <property type="match status" value="1"/>
</dbReference>
<evidence type="ECO:0000313" key="11">
    <source>
        <dbReference type="EMBL" id="GAA6409479.1"/>
    </source>
</evidence>
<evidence type="ECO:0000256" key="7">
    <source>
        <dbReference type="ARBA" id="ARBA00022989"/>
    </source>
</evidence>
<name>A0ABQ0BDH3_9FIRM</name>